<dbReference type="KEGG" id="pgri:PgNI_02537"/>
<comment type="similarity">
    <text evidence="2">Belongs to the glycosyl hydrolase 43 family.</text>
</comment>
<comment type="pathway">
    <text evidence="1">Glycan metabolism; L-arabinan degradation.</text>
</comment>
<protein>
    <recommendedName>
        <fullName evidence="5">Endo-1,5-alpha-L-arabinanase A</fullName>
    </recommendedName>
</protein>
<dbReference type="InterPro" id="IPR013320">
    <property type="entry name" value="ConA-like_dom_sf"/>
</dbReference>
<proteinExistence type="inferred from homology"/>
<gene>
    <name evidence="11" type="ORF">PgNI_02537</name>
</gene>
<reference evidence="11" key="3">
    <citation type="submission" date="2025-08" db="UniProtKB">
        <authorList>
            <consortium name="RefSeq"/>
        </authorList>
    </citation>
    <scope>IDENTIFICATION</scope>
    <source>
        <strain evidence="11">NI907</strain>
    </source>
</reference>
<evidence type="ECO:0000313" key="10">
    <source>
        <dbReference type="Proteomes" id="UP000515153"/>
    </source>
</evidence>
<dbReference type="GO" id="GO:0004553">
    <property type="term" value="F:hydrolase activity, hydrolyzing O-glycosyl compounds"/>
    <property type="evidence" value="ECO:0007669"/>
    <property type="project" value="InterPro"/>
</dbReference>
<dbReference type="Pfam" id="PF04616">
    <property type="entry name" value="Glyco_hydro_43"/>
    <property type="match status" value="1"/>
</dbReference>
<dbReference type="SUPFAM" id="SSF49899">
    <property type="entry name" value="Concanavalin A-like lectins/glucanases"/>
    <property type="match status" value="1"/>
</dbReference>
<dbReference type="PANTHER" id="PTHR43301">
    <property type="entry name" value="ARABINAN ENDO-1,5-ALPHA-L-ARABINOSIDASE"/>
    <property type="match status" value="1"/>
</dbReference>
<dbReference type="Gene3D" id="2.115.10.20">
    <property type="entry name" value="Glycosyl hydrolase domain, family 43"/>
    <property type="match status" value="2"/>
</dbReference>
<evidence type="ECO:0000256" key="1">
    <source>
        <dbReference type="ARBA" id="ARBA00004834"/>
    </source>
</evidence>
<keyword evidence="3" id="KW-0378">Hydrolase</keyword>
<feature type="domain" description="Atrophied bacterial Ig" evidence="9">
    <location>
        <begin position="36"/>
        <end position="114"/>
    </location>
</feature>
<dbReference type="InterPro" id="IPR046780">
    <property type="entry name" value="aBig_2"/>
</dbReference>
<evidence type="ECO:0000256" key="8">
    <source>
        <dbReference type="SAM" id="SignalP"/>
    </source>
</evidence>
<feature type="chain" id="PRO_5027596351" description="Endo-1,5-alpha-L-arabinanase A" evidence="8">
    <location>
        <begin position="21"/>
        <end position="1052"/>
    </location>
</feature>
<reference evidence="11" key="1">
    <citation type="journal article" date="2019" name="Mol. Biol. Evol.">
        <title>Blast fungal genomes show frequent chromosomal changes, gene gains and losses, and effector gene turnover.</title>
        <authorList>
            <person name="Gomez Luciano L.B."/>
            <person name="Jason Tsai I."/>
            <person name="Chuma I."/>
            <person name="Tosa Y."/>
            <person name="Chen Y.H."/>
            <person name="Li J.Y."/>
            <person name="Li M.Y."/>
            <person name="Jade Lu M.Y."/>
            <person name="Nakayashiki H."/>
            <person name="Li W.H."/>
        </authorList>
    </citation>
    <scope>NUCLEOTIDE SEQUENCE</scope>
    <source>
        <strain evidence="11">NI907</strain>
    </source>
</reference>
<sequence>MRHHTRCLLAVLAFVGEVAAGPQVSLTARSAVFARAEAALASVSVTNIQDVRGNLYLPRSWDGHAVSWNSSDTDIISHDGIVKRQDTDRSVTLKATIQQRGVSVEREFTAKVRKAVEKRQDSDYEGYAFAYFTGNTIEGEKIYFAASVGNDALRWRELNAGQPTLQSTMGTKGLRDPFIMRSHEGDKFFLIATDLSIGSGTSWGDSVKFGSRFLEIWESTDLISWSAQRHVQVSPADAGNTWAPEAFYDPSIGEYIVYWASSLYEANDTNRTESTYHRMLYATTRDFVTFSETNIWQDAGMSRIDSTVVKDGDMYYRFTKDEGAGGTGCADIIEERSDSLRANLTGWTRVDACIGKNAGTSAVEGPTSFKSNSADVNGQKWYLFVDEYGGRGYIPLETADIAAPDWKVSANYSLPRSPRHGTVLPITADELSKLTGTTNTKRAVNEDGEILKYYFSFLTSGNVLADMSGNGADAKVFGNATIQDGVMVFDGKDDFVSLPFDLMKDVEDMSIEMSVRIDTDQPTPYFLFGLGNTGSNGAGNGYVFATGSPSRAAITTGDYTGEQAVVQQGDLPKGQWVQLVYVLNGTTSILYVNGTEVARNSATTVKPLNIGNGITSSNYIGRSLYTSDKFFKGQMSRFVLYGRALNSSEVASKTGNVFQVRDVSLSDASQQKAPALVDSAARSVLFYAYPNVSLASIAPTFTTTDGVTSSPASGTVVDLSGGKTATYTLTSTADGSTATWTVRASNVRSPVLSGLYADPNIFIHNTTYYIYATTDGFPGWSGKDFYVWSSPDLATWTRSEQPILTLDAPGGNVPWAVGNAWAPGFIERDGKFYFYHSGQHRTLNTKTIGAAVADSPLGPFTAQQDAFIKNNEAVTSGQAIDPAAFHDPVSGKYYLYWGNGRPLYAELADDMVSLKDGTTKAIDGLTDFREGLFLVYRKGLYHLTYSVDDTGSENYRVGYATATSPDGPWTYRGVVLSKRTEMGILGTGHNSMVNIPGTDDWLIAYHRFAIPSGNGNNRETTLDKVEFDADTGLMKVITPTLESVSPQVINST</sequence>
<feature type="signal peptide" evidence="8">
    <location>
        <begin position="1"/>
        <end position="20"/>
    </location>
</feature>
<dbReference type="Proteomes" id="UP000515153">
    <property type="component" value="Unplaced"/>
</dbReference>
<name>A0A6P8BFN9_PYRGI</name>
<reference evidence="11" key="2">
    <citation type="submission" date="2019-10" db="EMBL/GenBank/DDBJ databases">
        <authorList>
            <consortium name="NCBI Genome Project"/>
        </authorList>
    </citation>
    <scope>NUCLEOTIDE SEQUENCE</scope>
    <source>
        <strain evidence="11">NI907</strain>
    </source>
</reference>
<dbReference type="CDD" id="cd18828">
    <property type="entry name" value="GH43_BT3675-like"/>
    <property type="match status" value="1"/>
</dbReference>
<keyword evidence="4" id="KW-0326">Glycosidase</keyword>
<feature type="site" description="Important for catalytic activity, responsible for pKa modulation of the active site Glu and correct orientation of both the proton donor and substrate" evidence="7">
    <location>
        <position position="881"/>
    </location>
</feature>
<evidence type="ECO:0000256" key="6">
    <source>
        <dbReference type="PIRSR" id="PIRSR606710-1"/>
    </source>
</evidence>
<dbReference type="Gene3D" id="2.60.40.2340">
    <property type="match status" value="1"/>
</dbReference>
<dbReference type="RefSeq" id="XP_030985957.1">
    <property type="nucleotide sequence ID" value="XM_031122602.1"/>
</dbReference>
<feature type="active site" description="Proton acceptor" evidence="6">
    <location>
        <position position="758"/>
    </location>
</feature>
<keyword evidence="8" id="KW-0732">Signal</keyword>
<dbReference type="Pfam" id="PF20578">
    <property type="entry name" value="aBig_2"/>
    <property type="match status" value="1"/>
</dbReference>
<feature type="active site" description="Proton donor" evidence="6">
    <location>
        <position position="930"/>
    </location>
</feature>
<dbReference type="GeneID" id="41957513"/>
<dbReference type="AlphaFoldDB" id="A0A6P8BFN9"/>
<dbReference type="InterPro" id="IPR023296">
    <property type="entry name" value="Glyco_hydro_beta-prop_sf"/>
</dbReference>
<dbReference type="PANTHER" id="PTHR43301:SF3">
    <property type="entry name" value="ARABINAN ENDO-1,5-ALPHA-L-ARABINOSIDASE A-RELATED"/>
    <property type="match status" value="1"/>
</dbReference>
<evidence type="ECO:0000256" key="4">
    <source>
        <dbReference type="ARBA" id="ARBA00023295"/>
    </source>
</evidence>
<dbReference type="CDD" id="cd08983">
    <property type="entry name" value="GH43_Bt3655-like"/>
    <property type="match status" value="1"/>
</dbReference>
<dbReference type="GO" id="GO:0005975">
    <property type="term" value="P:carbohydrate metabolic process"/>
    <property type="evidence" value="ECO:0007669"/>
    <property type="project" value="InterPro"/>
</dbReference>
<evidence type="ECO:0000256" key="5">
    <source>
        <dbReference type="ARBA" id="ARBA00042202"/>
    </source>
</evidence>
<evidence type="ECO:0000313" key="11">
    <source>
        <dbReference type="RefSeq" id="XP_030985957.1"/>
    </source>
</evidence>
<dbReference type="Gene3D" id="2.60.120.200">
    <property type="match status" value="1"/>
</dbReference>
<evidence type="ECO:0000256" key="2">
    <source>
        <dbReference type="ARBA" id="ARBA00009865"/>
    </source>
</evidence>
<organism evidence="10 11">
    <name type="scientific">Pyricularia grisea</name>
    <name type="common">Crabgrass-specific blast fungus</name>
    <name type="synonym">Magnaporthe grisea</name>
    <dbReference type="NCBI Taxonomy" id="148305"/>
    <lineage>
        <taxon>Eukaryota</taxon>
        <taxon>Fungi</taxon>
        <taxon>Dikarya</taxon>
        <taxon>Ascomycota</taxon>
        <taxon>Pezizomycotina</taxon>
        <taxon>Sordariomycetes</taxon>
        <taxon>Sordariomycetidae</taxon>
        <taxon>Magnaporthales</taxon>
        <taxon>Pyriculariaceae</taxon>
        <taxon>Pyricularia</taxon>
    </lineage>
</organism>
<keyword evidence="10" id="KW-1185">Reference proteome</keyword>
<evidence type="ECO:0000256" key="7">
    <source>
        <dbReference type="PIRSR" id="PIRSR606710-2"/>
    </source>
</evidence>
<dbReference type="Pfam" id="PF13385">
    <property type="entry name" value="Laminin_G_3"/>
    <property type="match status" value="1"/>
</dbReference>
<dbReference type="SUPFAM" id="SSF75005">
    <property type="entry name" value="Arabinanase/levansucrase/invertase"/>
    <property type="match status" value="2"/>
</dbReference>
<accession>A0A6P8BFN9</accession>
<evidence type="ECO:0000256" key="3">
    <source>
        <dbReference type="ARBA" id="ARBA00022801"/>
    </source>
</evidence>
<dbReference type="InterPro" id="IPR050727">
    <property type="entry name" value="GH43_arabinanases"/>
</dbReference>
<evidence type="ECO:0000259" key="9">
    <source>
        <dbReference type="Pfam" id="PF20578"/>
    </source>
</evidence>
<dbReference type="InterPro" id="IPR006710">
    <property type="entry name" value="Glyco_hydro_43"/>
</dbReference>